<keyword evidence="4" id="KW-1185">Reference proteome</keyword>
<dbReference type="OrthoDB" id="436519at2759"/>
<dbReference type="PANTHER" id="PTHR44500:SF1">
    <property type="entry name" value="DNAJ HOMOLOG SUBFAMILY C MEMBER 12"/>
    <property type="match status" value="1"/>
</dbReference>
<dbReference type="AlphaFoldDB" id="A0A9P1IPC1"/>
<dbReference type="InterPro" id="IPR001623">
    <property type="entry name" value="DnaJ_domain"/>
</dbReference>
<protein>
    <recommendedName>
        <fullName evidence="2">J domain-containing protein</fullName>
    </recommendedName>
</protein>
<dbReference type="Pfam" id="PF00226">
    <property type="entry name" value="DnaJ"/>
    <property type="match status" value="1"/>
</dbReference>
<evidence type="ECO:0000259" key="2">
    <source>
        <dbReference type="PROSITE" id="PS50076"/>
    </source>
</evidence>
<reference evidence="3" key="1">
    <citation type="submission" date="2022-11" db="EMBL/GenBank/DDBJ databases">
        <authorList>
            <person name="Kikuchi T."/>
        </authorList>
    </citation>
    <scope>NUCLEOTIDE SEQUENCE</scope>
    <source>
        <strain evidence="3">PS1010</strain>
    </source>
</reference>
<gene>
    <name evidence="3" type="ORF">CAMP_LOCUS10581</name>
</gene>
<evidence type="ECO:0000313" key="3">
    <source>
        <dbReference type="EMBL" id="CAI5447944.1"/>
    </source>
</evidence>
<dbReference type="PROSITE" id="PS50076">
    <property type="entry name" value="DNAJ_2"/>
    <property type="match status" value="1"/>
</dbReference>
<dbReference type="InterPro" id="IPR036869">
    <property type="entry name" value="J_dom_sf"/>
</dbReference>
<proteinExistence type="predicted"/>
<organism evidence="3 4">
    <name type="scientific">Caenorhabditis angaria</name>
    <dbReference type="NCBI Taxonomy" id="860376"/>
    <lineage>
        <taxon>Eukaryota</taxon>
        <taxon>Metazoa</taxon>
        <taxon>Ecdysozoa</taxon>
        <taxon>Nematoda</taxon>
        <taxon>Chromadorea</taxon>
        <taxon>Rhabditida</taxon>
        <taxon>Rhabditina</taxon>
        <taxon>Rhabditomorpha</taxon>
        <taxon>Rhabditoidea</taxon>
        <taxon>Rhabditidae</taxon>
        <taxon>Peloderinae</taxon>
        <taxon>Caenorhabditis</taxon>
    </lineage>
</organism>
<sequence>MSFVDAILGGTTKKAEYYEVLGCDRNASLEQIQAEYKARVRGCHPDKVAEIGDEEKIKLANLEFSKLQVNSGVPV</sequence>
<dbReference type="EMBL" id="CANHGI010000004">
    <property type="protein sequence ID" value="CAI5447944.1"/>
    <property type="molecule type" value="Genomic_DNA"/>
</dbReference>
<keyword evidence="1" id="KW-0143">Chaperone</keyword>
<name>A0A9P1IPC1_9PELO</name>
<dbReference type="CDD" id="cd06257">
    <property type="entry name" value="DnaJ"/>
    <property type="match status" value="1"/>
</dbReference>
<dbReference type="GO" id="GO:0005737">
    <property type="term" value="C:cytoplasm"/>
    <property type="evidence" value="ECO:0007669"/>
    <property type="project" value="TreeGrafter"/>
</dbReference>
<evidence type="ECO:0000256" key="1">
    <source>
        <dbReference type="ARBA" id="ARBA00023186"/>
    </source>
</evidence>
<dbReference type="Proteomes" id="UP001152747">
    <property type="component" value="Unassembled WGS sequence"/>
</dbReference>
<accession>A0A9P1IPC1</accession>
<dbReference type="SUPFAM" id="SSF46565">
    <property type="entry name" value="Chaperone J-domain"/>
    <property type="match status" value="1"/>
</dbReference>
<dbReference type="Gene3D" id="1.10.287.110">
    <property type="entry name" value="DnaJ domain"/>
    <property type="match status" value="1"/>
</dbReference>
<dbReference type="PANTHER" id="PTHR44500">
    <property type="entry name" value="DNAJ HOMOLOG SUBFAMILY C MEMBER 12"/>
    <property type="match status" value="1"/>
</dbReference>
<comment type="caution">
    <text evidence="3">The sequence shown here is derived from an EMBL/GenBank/DDBJ whole genome shotgun (WGS) entry which is preliminary data.</text>
</comment>
<feature type="domain" description="J" evidence="2">
    <location>
        <begin position="16"/>
        <end position="75"/>
    </location>
</feature>
<dbReference type="InterPro" id="IPR029827">
    <property type="entry name" value="JDP1-like"/>
</dbReference>
<evidence type="ECO:0000313" key="4">
    <source>
        <dbReference type="Proteomes" id="UP001152747"/>
    </source>
</evidence>